<reference evidence="1" key="1">
    <citation type="journal article" date="2020" name="Stud. Mycol.">
        <title>101 Dothideomycetes genomes: a test case for predicting lifestyles and emergence of pathogens.</title>
        <authorList>
            <person name="Haridas S."/>
            <person name="Albert R."/>
            <person name="Binder M."/>
            <person name="Bloem J."/>
            <person name="Labutti K."/>
            <person name="Salamov A."/>
            <person name="Andreopoulos B."/>
            <person name="Baker S."/>
            <person name="Barry K."/>
            <person name="Bills G."/>
            <person name="Bluhm B."/>
            <person name="Cannon C."/>
            <person name="Castanera R."/>
            <person name="Culley D."/>
            <person name="Daum C."/>
            <person name="Ezra D."/>
            <person name="Gonzalez J."/>
            <person name="Henrissat B."/>
            <person name="Kuo A."/>
            <person name="Liang C."/>
            <person name="Lipzen A."/>
            <person name="Lutzoni F."/>
            <person name="Magnuson J."/>
            <person name="Mondo S."/>
            <person name="Nolan M."/>
            <person name="Ohm R."/>
            <person name="Pangilinan J."/>
            <person name="Park H.-J."/>
            <person name="Ramirez L."/>
            <person name="Alfaro M."/>
            <person name="Sun H."/>
            <person name="Tritt A."/>
            <person name="Yoshinaga Y."/>
            <person name="Zwiers L.-H."/>
            <person name="Turgeon B."/>
            <person name="Goodwin S."/>
            <person name="Spatafora J."/>
            <person name="Crous P."/>
            <person name="Grigoriev I."/>
        </authorList>
    </citation>
    <scope>NUCLEOTIDE SEQUENCE</scope>
    <source>
        <strain evidence="1">CBS 116005</strain>
    </source>
</reference>
<dbReference type="GO" id="GO:0020037">
    <property type="term" value="F:heme binding"/>
    <property type="evidence" value="ECO:0007669"/>
    <property type="project" value="InterPro"/>
</dbReference>
<evidence type="ECO:0000313" key="2">
    <source>
        <dbReference type="Proteomes" id="UP000799436"/>
    </source>
</evidence>
<accession>A0A6G1L5D2</accession>
<dbReference type="AlphaFoldDB" id="A0A6G1L5D2"/>
<organism evidence="1 2">
    <name type="scientific">Teratosphaeria nubilosa</name>
    <dbReference type="NCBI Taxonomy" id="161662"/>
    <lineage>
        <taxon>Eukaryota</taxon>
        <taxon>Fungi</taxon>
        <taxon>Dikarya</taxon>
        <taxon>Ascomycota</taxon>
        <taxon>Pezizomycotina</taxon>
        <taxon>Dothideomycetes</taxon>
        <taxon>Dothideomycetidae</taxon>
        <taxon>Mycosphaerellales</taxon>
        <taxon>Teratosphaeriaceae</taxon>
        <taxon>Teratosphaeria</taxon>
    </lineage>
</organism>
<dbReference type="InterPro" id="IPR036396">
    <property type="entry name" value="Cyt_P450_sf"/>
</dbReference>
<dbReference type="EMBL" id="ML995848">
    <property type="protein sequence ID" value="KAF2768077.1"/>
    <property type="molecule type" value="Genomic_DNA"/>
</dbReference>
<dbReference type="SUPFAM" id="SSF48264">
    <property type="entry name" value="Cytochrome P450"/>
    <property type="match status" value="1"/>
</dbReference>
<gene>
    <name evidence="1" type="ORF">EJ03DRAFT_352515</name>
</gene>
<dbReference type="GO" id="GO:0005506">
    <property type="term" value="F:iron ion binding"/>
    <property type="evidence" value="ECO:0007669"/>
    <property type="project" value="InterPro"/>
</dbReference>
<dbReference type="GO" id="GO:0016705">
    <property type="term" value="F:oxidoreductase activity, acting on paired donors, with incorporation or reduction of molecular oxygen"/>
    <property type="evidence" value="ECO:0007669"/>
    <property type="project" value="InterPro"/>
</dbReference>
<sequence>MYPRTSRVLTLFDDIYHHALACAPGKASIPTLNSIVGLLVFLSVGRSNWLLILLCAAVVQWMLSSRKAWNSTLTQLPGPWYAPFTNLHLQYLFSRGAVPDYVQAAHARYGPVVRLGPRQVWISDKAALKQILSTVDLPKVAMYAEI</sequence>
<dbReference type="Gene3D" id="1.10.630.10">
    <property type="entry name" value="Cytochrome P450"/>
    <property type="match status" value="1"/>
</dbReference>
<dbReference type="GO" id="GO:0004497">
    <property type="term" value="F:monooxygenase activity"/>
    <property type="evidence" value="ECO:0007669"/>
    <property type="project" value="InterPro"/>
</dbReference>
<dbReference type="Proteomes" id="UP000799436">
    <property type="component" value="Unassembled WGS sequence"/>
</dbReference>
<proteinExistence type="predicted"/>
<evidence type="ECO:0008006" key="3">
    <source>
        <dbReference type="Google" id="ProtNLM"/>
    </source>
</evidence>
<protein>
    <recommendedName>
        <fullName evidence="3">Cytochrome P450</fullName>
    </recommendedName>
</protein>
<name>A0A6G1L5D2_9PEZI</name>
<keyword evidence="2" id="KW-1185">Reference proteome</keyword>
<dbReference type="OrthoDB" id="655030at2759"/>
<evidence type="ECO:0000313" key="1">
    <source>
        <dbReference type="EMBL" id="KAF2768077.1"/>
    </source>
</evidence>